<sequence>TSVLETILIEDNNTAKTILSYSQASFITFSSFSAEKIVYISDCKCSVSDNFCHYSFSSMSSSSFISFIFTLSVLTSDSVSSVLFFNFST</sequence>
<evidence type="ECO:0000313" key="2">
    <source>
        <dbReference type="EMBL" id="KMW67295.1"/>
    </source>
</evidence>
<evidence type="ECO:0000256" key="1">
    <source>
        <dbReference type="SAM" id="Phobius"/>
    </source>
</evidence>
<accession>A0A0J9EPZ8</accession>
<keyword evidence="1" id="KW-0472">Membrane</keyword>
<gene>
    <name evidence="2" type="ORF">BDDG_12033</name>
</gene>
<dbReference type="EMBL" id="GG749420">
    <property type="protein sequence ID" value="KMW67295.1"/>
    <property type="molecule type" value="Genomic_DNA"/>
</dbReference>
<dbReference type="Proteomes" id="UP000007802">
    <property type="component" value="Unassembled WGS sequence"/>
</dbReference>
<dbReference type="AlphaFoldDB" id="A0A0J9EPZ8"/>
<keyword evidence="1" id="KW-1133">Transmembrane helix</keyword>
<protein>
    <submittedName>
        <fullName evidence="2">Uncharacterized protein</fullName>
    </submittedName>
</protein>
<keyword evidence="1" id="KW-0812">Transmembrane</keyword>
<reference evidence="2" key="1">
    <citation type="submission" date="2010-03" db="EMBL/GenBank/DDBJ databases">
        <title>Annotation of Blastomyces dermatitidis strain ATCC 18188.</title>
        <authorList>
            <consortium name="The Broad Institute Genome Sequencing Platform"/>
            <consortium name="Broad Institute Genome Sequencing Center for Infectious Disease."/>
            <person name="Cuomo C."/>
            <person name="Klein B."/>
            <person name="Sullivan T."/>
            <person name="Heitman J."/>
            <person name="Young S."/>
            <person name="Zeng Q."/>
            <person name="Gargeya S."/>
            <person name="Alvarado L."/>
            <person name="Berlin A.M."/>
            <person name="Chapman S.B."/>
            <person name="Chen Z."/>
            <person name="Freedman E."/>
            <person name="Gellesch M."/>
            <person name="Goldberg J."/>
            <person name="Griggs A."/>
            <person name="Gujja S."/>
            <person name="Heilman E."/>
            <person name="Heiman D."/>
            <person name="Howarth C."/>
            <person name="Mehta T."/>
            <person name="Neiman D."/>
            <person name="Pearson M."/>
            <person name="Roberts A."/>
            <person name="Saif S."/>
            <person name="Shea T."/>
            <person name="Shenoy N."/>
            <person name="Sisk P."/>
            <person name="Stolte C."/>
            <person name="Sykes S."/>
            <person name="White J."/>
            <person name="Yandava C."/>
            <person name="Haas B."/>
            <person name="Nusbaum C."/>
            <person name="Birren B."/>
        </authorList>
    </citation>
    <scope>NUCLEOTIDE SEQUENCE</scope>
    <source>
        <strain evidence="2">ATCC 18188</strain>
    </source>
</reference>
<feature type="transmembrane region" description="Helical" evidence="1">
    <location>
        <begin position="64"/>
        <end position="87"/>
    </location>
</feature>
<feature type="non-terminal residue" evidence="2">
    <location>
        <position position="1"/>
    </location>
</feature>
<feature type="non-terminal residue" evidence="2">
    <location>
        <position position="89"/>
    </location>
</feature>
<proteinExistence type="predicted"/>
<organism evidence="2">
    <name type="scientific">Ajellomyces dermatitidis (strain ATCC 18188 / CBS 674.68)</name>
    <name type="common">Blastomyces dermatitidis</name>
    <dbReference type="NCBI Taxonomy" id="653446"/>
    <lineage>
        <taxon>Eukaryota</taxon>
        <taxon>Fungi</taxon>
        <taxon>Dikarya</taxon>
        <taxon>Ascomycota</taxon>
        <taxon>Pezizomycotina</taxon>
        <taxon>Eurotiomycetes</taxon>
        <taxon>Eurotiomycetidae</taxon>
        <taxon>Onygenales</taxon>
        <taxon>Ajellomycetaceae</taxon>
        <taxon>Blastomyces</taxon>
    </lineage>
</organism>
<name>A0A0J9EPZ8_AJEDA</name>